<evidence type="ECO:0000256" key="2">
    <source>
        <dbReference type="ARBA" id="ARBA00022723"/>
    </source>
</evidence>
<keyword evidence="11" id="KW-1185">Reference proteome</keyword>
<evidence type="ECO:0000256" key="8">
    <source>
        <dbReference type="PROSITE-ProRule" id="PRU00042"/>
    </source>
</evidence>
<keyword evidence="5" id="KW-0862">Zinc</keyword>
<keyword evidence="7" id="KW-0539">Nucleus</keyword>
<evidence type="ECO:0000256" key="4">
    <source>
        <dbReference type="ARBA" id="ARBA00022771"/>
    </source>
</evidence>
<dbReference type="PROSITE" id="PS00028">
    <property type="entry name" value="ZINC_FINGER_C2H2_1"/>
    <property type="match status" value="2"/>
</dbReference>
<evidence type="ECO:0000259" key="10">
    <source>
        <dbReference type="PROSITE" id="PS50157"/>
    </source>
</evidence>
<sequence length="181" mass="20697">MTLCREAKEEVNENPNSLAEDETPTKNEEEFLVQESTKRQRSRLLPGLQPAPFARQNADGLLSMNKQALHKQEALFPCPECGKNFSRKSTLTRHRRVHTGVKPHQCSECGKRFLHKFNLVNHMRTHVREEPSRCTLCGKNARRNSGQAGQEKKTGCCECDESLGAQYDVEQRVQEREEAFS</sequence>
<reference evidence="12" key="1">
    <citation type="submission" date="2025-08" db="UniProtKB">
        <authorList>
            <consortium name="RefSeq"/>
        </authorList>
    </citation>
    <scope>IDENTIFICATION</scope>
</reference>
<dbReference type="InterPro" id="IPR036236">
    <property type="entry name" value="Znf_C2H2_sf"/>
</dbReference>
<dbReference type="GeneID" id="107109750"/>
<keyword evidence="3" id="KW-0677">Repeat</keyword>
<dbReference type="InterPro" id="IPR050589">
    <property type="entry name" value="Ikaros_C2H2-ZF"/>
</dbReference>
<dbReference type="Proteomes" id="UP000694871">
    <property type="component" value="Unplaced"/>
</dbReference>
<evidence type="ECO:0000256" key="1">
    <source>
        <dbReference type="ARBA" id="ARBA00004123"/>
    </source>
</evidence>
<evidence type="ECO:0000256" key="7">
    <source>
        <dbReference type="ARBA" id="ARBA00023242"/>
    </source>
</evidence>
<evidence type="ECO:0000313" key="11">
    <source>
        <dbReference type="Proteomes" id="UP000694871"/>
    </source>
</evidence>
<keyword evidence="2" id="KW-0479">Metal-binding</keyword>
<feature type="compositionally biased region" description="Basic and acidic residues" evidence="9">
    <location>
        <begin position="1"/>
        <end position="11"/>
    </location>
</feature>
<dbReference type="Gene3D" id="3.30.160.60">
    <property type="entry name" value="Classic Zinc Finger"/>
    <property type="match status" value="2"/>
</dbReference>
<dbReference type="SMART" id="SM00355">
    <property type="entry name" value="ZnF_C2H2"/>
    <property type="match status" value="2"/>
</dbReference>
<keyword evidence="6" id="KW-0238">DNA-binding</keyword>
<name>A0ABM1JWT1_GEKJA</name>
<feature type="domain" description="C2H2-type" evidence="10">
    <location>
        <begin position="76"/>
        <end position="103"/>
    </location>
</feature>
<dbReference type="RefSeq" id="XP_015265918.1">
    <property type="nucleotide sequence ID" value="XM_015410432.1"/>
</dbReference>
<dbReference type="SUPFAM" id="SSF57667">
    <property type="entry name" value="beta-beta-alpha zinc fingers"/>
    <property type="match status" value="1"/>
</dbReference>
<organism evidence="11 12">
    <name type="scientific">Gekko japonicus</name>
    <name type="common">Schlegel's Japanese gecko</name>
    <dbReference type="NCBI Taxonomy" id="146911"/>
    <lineage>
        <taxon>Eukaryota</taxon>
        <taxon>Metazoa</taxon>
        <taxon>Chordata</taxon>
        <taxon>Craniata</taxon>
        <taxon>Vertebrata</taxon>
        <taxon>Euteleostomi</taxon>
        <taxon>Lepidosauria</taxon>
        <taxon>Squamata</taxon>
        <taxon>Bifurcata</taxon>
        <taxon>Gekkota</taxon>
        <taxon>Gekkonidae</taxon>
        <taxon>Gekkoninae</taxon>
        <taxon>Gekko</taxon>
    </lineage>
</organism>
<evidence type="ECO:0000256" key="3">
    <source>
        <dbReference type="ARBA" id="ARBA00022737"/>
    </source>
</evidence>
<dbReference type="InterPro" id="IPR013087">
    <property type="entry name" value="Znf_C2H2_type"/>
</dbReference>
<dbReference type="PROSITE" id="PS50157">
    <property type="entry name" value="ZINC_FINGER_C2H2_2"/>
    <property type="match status" value="2"/>
</dbReference>
<evidence type="ECO:0000256" key="6">
    <source>
        <dbReference type="ARBA" id="ARBA00023125"/>
    </source>
</evidence>
<comment type="subcellular location">
    <subcellularLocation>
        <location evidence="1">Nucleus</location>
    </subcellularLocation>
</comment>
<keyword evidence="4 8" id="KW-0863">Zinc-finger</keyword>
<feature type="region of interest" description="Disordered" evidence="9">
    <location>
        <begin position="1"/>
        <end position="52"/>
    </location>
</feature>
<gene>
    <name evidence="12" type="primary">LOC107109750</name>
</gene>
<proteinExistence type="predicted"/>
<dbReference type="PANTHER" id="PTHR24404">
    <property type="entry name" value="ZINC FINGER PROTEIN"/>
    <property type="match status" value="1"/>
</dbReference>
<dbReference type="PANTHER" id="PTHR24404:SF114">
    <property type="entry name" value="KLUMPFUSS, ISOFORM B-RELATED"/>
    <property type="match status" value="1"/>
</dbReference>
<accession>A0ABM1JWT1</accession>
<evidence type="ECO:0000256" key="5">
    <source>
        <dbReference type="ARBA" id="ARBA00022833"/>
    </source>
</evidence>
<feature type="domain" description="C2H2-type" evidence="10">
    <location>
        <begin position="104"/>
        <end position="131"/>
    </location>
</feature>
<dbReference type="Pfam" id="PF00096">
    <property type="entry name" value="zf-C2H2"/>
    <property type="match status" value="2"/>
</dbReference>
<evidence type="ECO:0000256" key="9">
    <source>
        <dbReference type="SAM" id="MobiDB-lite"/>
    </source>
</evidence>
<evidence type="ECO:0000313" key="12">
    <source>
        <dbReference type="RefSeq" id="XP_015265918.1"/>
    </source>
</evidence>
<protein>
    <submittedName>
        <fullName evidence="12">Zinc finger protein 33B-like</fullName>
    </submittedName>
</protein>